<organism evidence="9 10">
    <name type="scientific">Isoalcanivorax pacificus W11-5</name>
    <dbReference type="NCBI Taxonomy" id="391936"/>
    <lineage>
        <taxon>Bacteria</taxon>
        <taxon>Pseudomonadati</taxon>
        <taxon>Pseudomonadota</taxon>
        <taxon>Gammaproteobacteria</taxon>
        <taxon>Oceanospirillales</taxon>
        <taxon>Alcanivoracaceae</taxon>
        <taxon>Isoalcanivorax</taxon>
    </lineage>
</organism>
<feature type="transmembrane region" description="Helical" evidence="6">
    <location>
        <begin position="326"/>
        <end position="345"/>
    </location>
</feature>
<dbReference type="PROSITE" id="PS50112">
    <property type="entry name" value="PAS"/>
    <property type="match status" value="1"/>
</dbReference>
<sequence length="865" mass="97335">MRETSRRYYIEHLAVLLAVAGLCIVLLHTGAWMSLSRHIYDRMLPMLPPPDVSDITLVAIDEASLRQIGRWPWDRSVHAQLVEQLDSYGAKAIVLDLIFAEPDRVRPESDAALVNAMAHHGHVFLPVHVSDGGPDGVLLEVMPHTSFARAAAGMGHVDVELDDDGVVRGLYMRNGIGQPWWPHLALTLLDHLSPRGIPRYPAQQDNREQSFGAVRQYYRLVPFNDLTDRVPRLSAVDVLNRRVDPALLQDRIVFLGATAQGLGDLLPTPLAGRNGLLPGVEMNATVFSALRDDLMLRPMPMVWVWGLTLALALITPALLPFVAPRWSIPVVVMALVGILLFSYGLLYGYQIWFPVGPSMLGAMLAYPLWTWRRLEYSLGYMRAALQRLSAHDDLNRRLLKPAPLSRLIELIEASLPIAAWRLEKRSVGPKGNAQRETGGVEVPERSWQGNRARYYNIVSGGQRYELGLIWEEDGPAPSHEQWVRAMVARCEQSSAEDEVHYDVVEDHIERVRAQELRQQALTRFFEAILAQLRDGVVIADACGCLLFVNAQASEWLGLPSREMDDTGLLQLDRELILPEDTGGWAAIISEALSTGRSQLECRSRRGLDLYLDMLRIRAGRQPGEVLILTLKDISEVKQAMRARSEMLDFLSHDLRSPMISLLALAERNRQQPVSLPDLLTQTEHYARRSLNIAEQFLQLARAEAAQEMDMTPVDMLPVVESAVEQVMEQAQHRQIRLRFEYLPEDDVWVNGNHELLERAVLNLLTNAIKYSHPGSAVEVRLYCETGMVRCEVLDSGVGIEPEFLEHLFKRFRRARSAGGTRTHGAGLGLRFVKVVAERHEGDILVHSRLNQGSRFTLCLPRVEME</sequence>
<dbReference type="Proteomes" id="UP000006764">
    <property type="component" value="Chromosome"/>
</dbReference>
<evidence type="ECO:0000256" key="2">
    <source>
        <dbReference type="ARBA" id="ARBA00012438"/>
    </source>
</evidence>
<dbReference type="CDD" id="cd00130">
    <property type="entry name" value="PAS"/>
    <property type="match status" value="1"/>
</dbReference>
<dbReference type="PANTHER" id="PTHR43047:SF72">
    <property type="entry name" value="OSMOSENSING HISTIDINE PROTEIN KINASE SLN1"/>
    <property type="match status" value="1"/>
</dbReference>
<dbReference type="Gene3D" id="3.30.450.20">
    <property type="entry name" value="PAS domain"/>
    <property type="match status" value="1"/>
</dbReference>
<dbReference type="InterPro" id="IPR000014">
    <property type="entry name" value="PAS"/>
</dbReference>
<protein>
    <recommendedName>
        <fullName evidence="2">histidine kinase</fullName>
        <ecNumber evidence="2">2.7.13.3</ecNumber>
    </recommendedName>
</protein>
<evidence type="ECO:0000256" key="3">
    <source>
        <dbReference type="ARBA" id="ARBA00022553"/>
    </source>
</evidence>
<dbReference type="Gene3D" id="3.30.565.10">
    <property type="entry name" value="Histidine kinase-like ATPase, C-terminal domain"/>
    <property type="match status" value="1"/>
</dbReference>
<dbReference type="PROSITE" id="PS50109">
    <property type="entry name" value="HIS_KIN"/>
    <property type="match status" value="1"/>
</dbReference>
<dbReference type="SUPFAM" id="SSF55874">
    <property type="entry name" value="ATPase domain of HSP90 chaperone/DNA topoisomerase II/histidine kinase"/>
    <property type="match status" value="1"/>
</dbReference>
<keyword evidence="6" id="KW-0472">Membrane</keyword>
<dbReference type="GO" id="GO:0009927">
    <property type="term" value="F:histidine phosphotransfer kinase activity"/>
    <property type="evidence" value="ECO:0007669"/>
    <property type="project" value="TreeGrafter"/>
</dbReference>
<dbReference type="InterPro" id="IPR007890">
    <property type="entry name" value="CHASE2"/>
</dbReference>
<dbReference type="EMBL" id="CP004387">
    <property type="protein sequence ID" value="AJD49836.1"/>
    <property type="molecule type" value="Genomic_DNA"/>
</dbReference>
<name>A0A0B4XRK7_9GAMM</name>
<dbReference type="SMART" id="SM00387">
    <property type="entry name" value="HATPase_c"/>
    <property type="match status" value="1"/>
</dbReference>
<feature type="domain" description="Histidine kinase" evidence="7">
    <location>
        <begin position="649"/>
        <end position="863"/>
    </location>
</feature>
<dbReference type="RefSeq" id="WP_008734987.1">
    <property type="nucleotide sequence ID" value="NZ_CP004387.1"/>
</dbReference>
<evidence type="ECO:0000313" key="9">
    <source>
        <dbReference type="EMBL" id="AJD49836.1"/>
    </source>
</evidence>
<dbReference type="EC" id="2.7.13.3" evidence="2"/>
<evidence type="ECO:0000259" key="8">
    <source>
        <dbReference type="PROSITE" id="PS50112"/>
    </source>
</evidence>
<dbReference type="AlphaFoldDB" id="A0A0B4XRK7"/>
<dbReference type="InterPro" id="IPR004358">
    <property type="entry name" value="Sig_transdc_His_kin-like_C"/>
</dbReference>
<dbReference type="SUPFAM" id="SSF47384">
    <property type="entry name" value="Homodimeric domain of signal transducing histidine kinase"/>
    <property type="match status" value="1"/>
</dbReference>
<keyword evidence="4" id="KW-0808">Transferase</keyword>
<reference evidence="9 10" key="1">
    <citation type="journal article" date="2012" name="J. Bacteriol.">
        <title>Genome sequence of an alkane-degrading bacterium, Alcanivorax pacificus type strain W11-5, isolated from deep sea sediment.</title>
        <authorList>
            <person name="Lai Q."/>
            <person name="Shao Z."/>
        </authorList>
    </citation>
    <scope>NUCLEOTIDE SEQUENCE [LARGE SCALE GENOMIC DNA]</scope>
    <source>
        <strain evidence="9 10">W11-5</strain>
    </source>
</reference>
<dbReference type="Gene3D" id="1.10.287.130">
    <property type="match status" value="1"/>
</dbReference>
<dbReference type="InterPro" id="IPR005467">
    <property type="entry name" value="His_kinase_dom"/>
</dbReference>
<dbReference type="SUPFAM" id="SSF55785">
    <property type="entry name" value="PYP-like sensor domain (PAS domain)"/>
    <property type="match status" value="1"/>
</dbReference>
<dbReference type="InterPro" id="IPR036890">
    <property type="entry name" value="HATPase_C_sf"/>
</dbReference>
<dbReference type="InterPro" id="IPR036097">
    <property type="entry name" value="HisK_dim/P_sf"/>
</dbReference>
<dbReference type="PRINTS" id="PR00344">
    <property type="entry name" value="BCTRLSENSOR"/>
</dbReference>
<dbReference type="HOGENOM" id="CLU_016084_0_0_6"/>
<dbReference type="SMART" id="SM01080">
    <property type="entry name" value="CHASE2"/>
    <property type="match status" value="1"/>
</dbReference>
<keyword evidence="5 9" id="KW-0418">Kinase</keyword>
<evidence type="ECO:0000256" key="5">
    <source>
        <dbReference type="ARBA" id="ARBA00022777"/>
    </source>
</evidence>
<accession>A0A0B4XRK7</accession>
<dbReference type="InterPro" id="IPR003661">
    <property type="entry name" value="HisK_dim/P_dom"/>
</dbReference>
<evidence type="ECO:0000313" key="10">
    <source>
        <dbReference type="Proteomes" id="UP000006764"/>
    </source>
</evidence>
<feature type="transmembrane region" description="Helical" evidence="6">
    <location>
        <begin position="301"/>
        <end position="319"/>
    </location>
</feature>
<feature type="domain" description="PAS" evidence="8">
    <location>
        <begin position="521"/>
        <end position="595"/>
    </location>
</feature>
<gene>
    <name evidence="9" type="ORF">S7S_17120</name>
</gene>
<dbReference type="KEGG" id="apac:S7S_17120"/>
<dbReference type="OrthoDB" id="9806704at2"/>
<dbReference type="PANTHER" id="PTHR43047">
    <property type="entry name" value="TWO-COMPONENT HISTIDINE PROTEIN KINASE"/>
    <property type="match status" value="1"/>
</dbReference>
<dbReference type="InterPro" id="IPR003594">
    <property type="entry name" value="HATPase_dom"/>
</dbReference>
<evidence type="ECO:0000256" key="4">
    <source>
        <dbReference type="ARBA" id="ARBA00022679"/>
    </source>
</evidence>
<dbReference type="GO" id="GO:0000155">
    <property type="term" value="F:phosphorelay sensor kinase activity"/>
    <property type="evidence" value="ECO:0007669"/>
    <property type="project" value="InterPro"/>
</dbReference>
<feature type="transmembrane region" description="Helical" evidence="6">
    <location>
        <begin position="12"/>
        <end position="35"/>
    </location>
</feature>
<dbReference type="GO" id="GO:0005886">
    <property type="term" value="C:plasma membrane"/>
    <property type="evidence" value="ECO:0007669"/>
    <property type="project" value="UniProtKB-ARBA"/>
</dbReference>
<dbReference type="Pfam" id="PF05226">
    <property type="entry name" value="CHASE2"/>
    <property type="match status" value="1"/>
</dbReference>
<keyword evidence="3" id="KW-0597">Phosphoprotein</keyword>
<dbReference type="FunFam" id="3.30.565.10:FF:000006">
    <property type="entry name" value="Sensor histidine kinase WalK"/>
    <property type="match status" value="1"/>
</dbReference>
<evidence type="ECO:0000256" key="1">
    <source>
        <dbReference type="ARBA" id="ARBA00000085"/>
    </source>
</evidence>
<evidence type="ECO:0000256" key="6">
    <source>
        <dbReference type="SAM" id="Phobius"/>
    </source>
</evidence>
<dbReference type="Pfam" id="PF02518">
    <property type="entry name" value="HATPase_c"/>
    <property type="match status" value="1"/>
</dbReference>
<dbReference type="InterPro" id="IPR035965">
    <property type="entry name" value="PAS-like_dom_sf"/>
</dbReference>
<keyword evidence="6" id="KW-1133">Transmembrane helix</keyword>
<dbReference type="CDD" id="cd00082">
    <property type="entry name" value="HisKA"/>
    <property type="match status" value="1"/>
</dbReference>
<dbReference type="SMART" id="SM00091">
    <property type="entry name" value="PAS"/>
    <property type="match status" value="1"/>
</dbReference>
<keyword evidence="6" id="KW-0812">Transmembrane</keyword>
<comment type="catalytic activity">
    <reaction evidence="1">
        <text>ATP + protein L-histidine = ADP + protein N-phospho-L-histidine.</text>
        <dbReference type="EC" id="2.7.13.3"/>
    </reaction>
</comment>
<dbReference type="STRING" id="391936.S7S_17120"/>
<evidence type="ECO:0000259" key="7">
    <source>
        <dbReference type="PROSITE" id="PS50109"/>
    </source>
</evidence>
<proteinExistence type="predicted"/>
<keyword evidence="10" id="KW-1185">Reference proteome</keyword>